<proteinExistence type="predicted"/>
<sequence length="237" mass="26285">MADFLLIHGSCHGAWCWRDLIPALEERGHTARAVNMPSHGSDVTPIGEVTLNSCRDAVLGASTPDTLIVGHSWGGYPISAAAEQAPDAMRGLIYLCAYVPLSGHSMIDMRKRAPRQTLLDAVIKSEDGLSYTVDPERVADLFYHDCRAERVHYAQPRLCPQAIAPQETPLTLSDRFASVPKVYIRCAEDRTIPPEYQEEMTADWPSDRVHVMNSSHSPFFADPQGLARLLTRIEGQF</sequence>
<evidence type="ECO:0000259" key="1">
    <source>
        <dbReference type="Pfam" id="PF12697"/>
    </source>
</evidence>
<dbReference type="PANTHER" id="PTHR37017:SF11">
    <property type="entry name" value="ESTERASE_LIPASE_THIOESTERASE DOMAIN-CONTAINING PROTEIN"/>
    <property type="match status" value="1"/>
</dbReference>
<dbReference type="InterPro" id="IPR029058">
    <property type="entry name" value="AB_hydrolase_fold"/>
</dbReference>
<keyword evidence="2" id="KW-0378">Hydrolase</keyword>
<dbReference type="Pfam" id="PF12697">
    <property type="entry name" value="Abhydrolase_6"/>
    <property type="match status" value="1"/>
</dbReference>
<feature type="domain" description="AB hydrolase-1" evidence="1">
    <location>
        <begin position="4"/>
        <end position="228"/>
    </location>
</feature>
<protein>
    <submittedName>
        <fullName evidence="2">Alpha/beta fold hydrolase</fullName>
    </submittedName>
</protein>
<organism evidence="2 3">
    <name type="scientific">Ruegeria pomeroyi</name>
    <dbReference type="NCBI Taxonomy" id="89184"/>
    <lineage>
        <taxon>Bacteria</taxon>
        <taxon>Pseudomonadati</taxon>
        <taxon>Pseudomonadota</taxon>
        <taxon>Alphaproteobacteria</taxon>
        <taxon>Rhodobacterales</taxon>
        <taxon>Roseobacteraceae</taxon>
        <taxon>Ruegeria</taxon>
    </lineage>
</organism>
<accession>A0A850LBX0</accession>
<gene>
    <name evidence="2" type="ORF">HW564_01225</name>
</gene>
<evidence type="ECO:0000313" key="3">
    <source>
        <dbReference type="Proteomes" id="UP000565723"/>
    </source>
</evidence>
<dbReference type="RefSeq" id="WP_011242210.1">
    <property type="nucleotide sequence ID" value="NZ_JABXIY010000005.1"/>
</dbReference>
<evidence type="ECO:0000313" key="2">
    <source>
        <dbReference type="EMBL" id="NVK95524.1"/>
    </source>
</evidence>
<dbReference type="Proteomes" id="UP000565723">
    <property type="component" value="Unassembled WGS sequence"/>
</dbReference>
<dbReference type="EMBL" id="JABXIY010000005">
    <property type="protein sequence ID" value="NVK95524.1"/>
    <property type="molecule type" value="Genomic_DNA"/>
</dbReference>
<dbReference type="InterPro" id="IPR052897">
    <property type="entry name" value="Sec-Metab_Biosynth_Hydrolase"/>
</dbReference>
<dbReference type="AlphaFoldDB" id="A0A850LBX0"/>
<dbReference type="PANTHER" id="PTHR37017">
    <property type="entry name" value="AB HYDROLASE-1 DOMAIN-CONTAINING PROTEIN-RELATED"/>
    <property type="match status" value="1"/>
</dbReference>
<dbReference type="SMR" id="A0A850LBX0"/>
<dbReference type="GO" id="GO:0016787">
    <property type="term" value="F:hydrolase activity"/>
    <property type="evidence" value="ECO:0007669"/>
    <property type="project" value="UniProtKB-KW"/>
</dbReference>
<dbReference type="OMA" id="PTHVHQL"/>
<name>A0A850LBX0_9RHOB</name>
<reference evidence="2 3" key="1">
    <citation type="journal article" date="2020" name="Proc. Natl. Acad. Sci. U.S.A.">
        <title>Ecological drivers of bacterial community assembly in synthetic phycospheres.</title>
        <authorList>
            <person name="Fu H."/>
            <person name="Uchimiya M."/>
            <person name="Gore J."/>
            <person name="Moran M.A."/>
        </authorList>
    </citation>
    <scope>NUCLEOTIDE SEQUENCE [LARGE SCALE GENOMIC DNA]</scope>
    <source>
        <strain evidence="2">HF-Din03</strain>
    </source>
</reference>
<dbReference type="InterPro" id="IPR000073">
    <property type="entry name" value="AB_hydrolase_1"/>
</dbReference>
<comment type="caution">
    <text evidence="2">The sequence shown here is derived from an EMBL/GenBank/DDBJ whole genome shotgun (WGS) entry which is preliminary data.</text>
</comment>
<dbReference type="SUPFAM" id="SSF53474">
    <property type="entry name" value="alpha/beta-Hydrolases"/>
    <property type="match status" value="1"/>
</dbReference>
<dbReference type="Gene3D" id="3.40.50.1820">
    <property type="entry name" value="alpha/beta hydrolase"/>
    <property type="match status" value="1"/>
</dbReference>